<dbReference type="EMBL" id="KD209304">
    <property type="protein sequence ID" value="EMS52324.1"/>
    <property type="molecule type" value="Genomic_DNA"/>
</dbReference>
<organism evidence="1">
    <name type="scientific">Triticum urartu</name>
    <name type="common">Red wild einkorn</name>
    <name type="synonym">Crithodium urartu</name>
    <dbReference type="NCBI Taxonomy" id="4572"/>
    <lineage>
        <taxon>Eukaryota</taxon>
        <taxon>Viridiplantae</taxon>
        <taxon>Streptophyta</taxon>
        <taxon>Embryophyta</taxon>
        <taxon>Tracheophyta</taxon>
        <taxon>Spermatophyta</taxon>
        <taxon>Magnoliopsida</taxon>
        <taxon>Liliopsida</taxon>
        <taxon>Poales</taxon>
        <taxon>Poaceae</taxon>
        <taxon>BOP clade</taxon>
        <taxon>Pooideae</taxon>
        <taxon>Triticodae</taxon>
        <taxon>Triticeae</taxon>
        <taxon>Triticinae</taxon>
        <taxon>Triticum</taxon>
    </lineage>
</organism>
<gene>
    <name evidence="1" type="ORF">TRIUR3_21920</name>
</gene>
<proteinExistence type="predicted"/>
<name>M7ZW19_TRIUA</name>
<reference evidence="1" key="1">
    <citation type="journal article" date="2013" name="Nature">
        <title>Draft genome of the wheat A-genome progenitor Triticum urartu.</title>
        <authorList>
            <person name="Ling H.Q."/>
            <person name="Zhao S."/>
            <person name="Liu D."/>
            <person name="Wang J."/>
            <person name="Sun H."/>
            <person name="Zhang C."/>
            <person name="Fan H."/>
            <person name="Li D."/>
            <person name="Dong L."/>
            <person name="Tao Y."/>
            <person name="Gao C."/>
            <person name="Wu H."/>
            <person name="Li Y."/>
            <person name="Cui Y."/>
            <person name="Guo X."/>
            <person name="Zheng S."/>
            <person name="Wang B."/>
            <person name="Yu K."/>
            <person name="Liang Q."/>
            <person name="Yang W."/>
            <person name="Lou X."/>
            <person name="Chen J."/>
            <person name="Feng M."/>
            <person name="Jian J."/>
            <person name="Zhang X."/>
            <person name="Luo G."/>
            <person name="Jiang Y."/>
            <person name="Liu J."/>
            <person name="Wang Z."/>
            <person name="Sha Y."/>
            <person name="Zhang B."/>
            <person name="Wu H."/>
            <person name="Tang D."/>
            <person name="Shen Q."/>
            <person name="Xue P."/>
            <person name="Zou S."/>
            <person name="Wang X."/>
            <person name="Liu X."/>
            <person name="Wang F."/>
            <person name="Yang Y."/>
            <person name="An X."/>
            <person name="Dong Z."/>
            <person name="Zhang K."/>
            <person name="Zhang X."/>
            <person name="Luo M.C."/>
            <person name="Dvorak J."/>
            <person name="Tong Y."/>
            <person name="Wang J."/>
            <person name="Yang H."/>
            <person name="Li Z."/>
            <person name="Wang D."/>
            <person name="Zhang A."/>
            <person name="Wang J."/>
        </authorList>
    </citation>
    <scope>NUCLEOTIDE SEQUENCE</scope>
</reference>
<protein>
    <submittedName>
        <fullName evidence="1">Uncharacterized protein</fullName>
    </submittedName>
</protein>
<sequence length="157" mass="16701">MEALARAAAAVSGGAARGLGAPFGWSEASEFQDIFDVGCFIASLRGELNAERVDSILPSVQFISNVGGSAPRMVILASDNQGIRLHCDGYVTQQEMSALLGPGFVMRGALLVFLVSLRRQADQSFDAISTHFETTLIGVIDTFGKDDDISSTLCMHE</sequence>
<evidence type="ECO:0000313" key="1">
    <source>
        <dbReference type="EMBL" id="EMS52324.1"/>
    </source>
</evidence>
<accession>M7ZW19</accession>
<dbReference type="AlphaFoldDB" id="M7ZW19"/>